<name>A0AC34QUZ2_9BILA</name>
<sequence length="255" mass="29546">MEDLAYPDAPSNETLDYGENGFYNKTKCYQPDSFQKFQYTVDDLLLAASTAATVFNVMVIFCAFKLLKRSGDTMHMFIINMTIGDLLLTVFCHPNEFLTRKHVFLRHVHLCTVIHFCNWLGLAVSGLSLTMLNIDKLIYFRWPLKYDSTMSKQRAFLLCLIIWIISLGFVSYVWFFNIVYVTEDCQLNLTGGKYYYYHMFMIMFCVLPVSSSLLFSVYLFRLTRQQRSASVHLGGYANTPTFKMKVCDANQSCNN</sequence>
<proteinExistence type="predicted"/>
<evidence type="ECO:0000313" key="1">
    <source>
        <dbReference type="Proteomes" id="UP000887576"/>
    </source>
</evidence>
<accession>A0AC34QUZ2</accession>
<organism evidence="1 2">
    <name type="scientific">Panagrolaimus sp. JU765</name>
    <dbReference type="NCBI Taxonomy" id="591449"/>
    <lineage>
        <taxon>Eukaryota</taxon>
        <taxon>Metazoa</taxon>
        <taxon>Ecdysozoa</taxon>
        <taxon>Nematoda</taxon>
        <taxon>Chromadorea</taxon>
        <taxon>Rhabditida</taxon>
        <taxon>Tylenchina</taxon>
        <taxon>Panagrolaimomorpha</taxon>
        <taxon>Panagrolaimoidea</taxon>
        <taxon>Panagrolaimidae</taxon>
        <taxon>Panagrolaimus</taxon>
    </lineage>
</organism>
<reference evidence="2" key="1">
    <citation type="submission" date="2022-11" db="UniProtKB">
        <authorList>
            <consortium name="WormBaseParasite"/>
        </authorList>
    </citation>
    <scope>IDENTIFICATION</scope>
</reference>
<dbReference type="Proteomes" id="UP000887576">
    <property type="component" value="Unplaced"/>
</dbReference>
<evidence type="ECO:0000313" key="2">
    <source>
        <dbReference type="WBParaSite" id="JU765_v2.g19581.t1"/>
    </source>
</evidence>
<protein>
    <submittedName>
        <fullName evidence="2">G-protein coupled receptors family 1 profile domain-containing protein</fullName>
    </submittedName>
</protein>
<dbReference type="WBParaSite" id="JU765_v2.g19581.t1">
    <property type="protein sequence ID" value="JU765_v2.g19581.t1"/>
    <property type="gene ID" value="JU765_v2.g19581"/>
</dbReference>